<sequence>MMLTHEVATVWWERGVPDRMVWRDRRWRVSDTPTRLTATAEFLPSAMTHAPERTVGWRFQVSAEGDAVVVDIVPEGDGWVVARTWR</sequence>
<evidence type="ECO:0000313" key="4">
    <source>
        <dbReference type="Proteomes" id="UP000078335"/>
    </source>
</evidence>
<dbReference type="Proteomes" id="UP000072763">
    <property type="component" value="Unassembled WGS sequence"/>
</dbReference>
<protein>
    <submittedName>
        <fullName evidence="2">Uncharacterized protein</fullName>
    </submittedName>
</protein>
<reference evidence="3 4" key="1">
    <citation type="journal article" date="2016" name="Front. Microbiol.">
        <title>Genomic Resource of Rice Seed Associated Bacteria.</title>
        <authorList>
            <person name="Midha S."/>
            <person name="Bansal K."/>
            <person name="Sharma S."/>
            <person name="Kumar N."/>
            <person name="Patil P.P."/>
            <person name="Chaudhry V."/>
            <person name="Patil P.B."/>
        </authorList>
    </citation>
    <scope>NUCLEOTIDE SEQUENCE [LARGE SCALE GENOMIC DNA]</scope>
    <source>
        <strain evidence="1 4">NS263</strain>
        <strain evidence="2 3">NS359</strain>
    </source>
</reference>
<dbReference type="OrthoDB" id="4978768at2"/>
<organism evidence="2 3">
    <name type="scientific">Curtobacterium oceanosedimentum</name>
    <dbReference type="NCBI Taxonomy" id="465820"/>
    <lineage>
        <taxon>Bacteria</taxon>
        <taxon>Bacillati</taxon>
        <taxon>Actinomycetota</taxon>
        <taxon>Actinomycetes</taxon>
        <taxon>Micrococcales</taxon>
        <taxon>Microbacteriaceae</taxon>
        <taxon>Curtobacterium</taxon>
    </lineage>
</organism>
<comment type="caution">
    <text evidence="2">The sequence shown here is derived from an EMBL/GenBank/DDBJ whole genome shotgun (WGS) entry which is preliminary data.</text>
</comment>
<dbReference type="AlphaFoldDB" id="A0A147DSX0"/>
<evidence type="ECO:0000313" key="3">
    <source>
        <dbReference type="Proteomes" id="UP000072763"/>
    </source>
</evidence>
<dbReference type="RefSeq" id="WP_058727471.1">
    <property type="nucleotide sequence ID" value="NZ_LDRB01000006.1"/>
</dbReference>
<dbReference type="PATRIC" id="fig|465820.3.peg.2372"/>
<evidence type="ECO:0000313" key="2">
    <source>
        <dbReference type="EMBL" id="KTR53123.1"/>
    </source>
</evidence>
<dbReference type="EMBL" id="LDRB01000006">
    <property type="protein sequence ID" value="KTR42675.1"/>
    <property type="molecule type" value="Genomic_DNA"/>
</dbReference>
<name>A0A147DSX0_9MICO</name>
<gene>
    <name evidence="1" type="ORF">NS263_01145</name>
    <name evidence="2" type="ORF">NS359_04270</name>
</gene>
<keyword evidence="4" id="KW-1185">Reference proteome</keyword>
<evidence type="ECO:0000313" key="1">
    <source>
        <dbReference type="EMBL" id="KTR42675.1"/>
    </source>
</evidence>
<dbReference type="EMBL" id="LDRC01000018">
    <property type="protein sequence ID" value="KTR53123.1"/>
    <property type="molecule type" value="Genomic_DNA"/>
</dbReference>
<accession>A0A147DSX0</accession>
<proteinExistence type="predicted"/>
<dbReference type="Proteomes" id="UP000078335">
    <property type="component" value="Unassembled WGS sequence"/>
</dbReference>